<reference evidence="2 4" key="2">
    <citation type="submission" date="2019-03" db="EMBL/GenBank/DDBJ databases">
        <title>Genomic Encyclopedia of Type Strains, Phase IV (KMG-V): Genome sequencing to study the core and pangenomes of soil and plant-associated prokaryotes.</title>
        <authorList>
            <person name="Whitman W."/>
        </authorList>
    </citation>
    <scope>NUCLEOTIDE SEQUENCE [LARGE SCALE GENOMIC DNA]</scope>
    <source>
        <strain evidence="2 4">23C40</strain>
    </source>
</reference>
<dbReference type="Proteomes" id="UP000295043">
    <property type="component" value="Unassembled WGS sequence"/>
</dbReference>
<dbReference type="RefSeq" id="WP_162843162.1">
    <property type="nucleotide sequence ID" value="NZ_CP013110.1"/>
</dbReference>
<protein>
    <submittedName>
        <fullName evidence="1">Uncharacterized protein</fullName>
    </submittedName>
</protein>
<keyword evidence="3" id="KW-1185">Reference proteome</keyword>
<dbReference type="EMBL" id="CP013110">
    <property type="protein sequence ID" value="APG93803.1"/>
    <property type="molecule type" value="Genomic_DNA"/>
</dbReference>
<dbReference type="EMBL" id="SLVU01000002">
    <property type="protein sequence ID" value="TCN34020.1"/>
    <property type="molecule type" value="Genomic_DNA"/>
</dbReference>
<evidence type="ECO:0000313" key="4">
    <source>
        <dbReference type="Proteomes" id="UP000295043"/>
    </source>
</evidence>
<keyword evidence="1" id="KW-0614">Plasmid</keyword>
<proteinExistence type="predicted"/>
<geneLocation type="plasmid" evidence="1 3">
    <name>C</name>
</geneLocation>
<sequence>MAVSGVGGTQTSDNSIQKMTDAFDKAIEKSAKITEITTEKKVALDAAKQRPNG</sequence>
<evidence type="ECO:0000313" key="2">
    <source>
        <dbReference type="EMBL" id="TCN34020.1"/>
    </source>
</evidence>
<reference evidence="1 3" key="1">
    <citation type="submission" date="2015-10" db="EMBL/GenBank/DDBJ databases">
        <title>Genomic differences between typical nodule nitrogen-fixing rhizobial strains and those coming from bean seeds.</title>
        <authorList>
            <person name="Peralta H."/>
            <person name="Aguilar-Vera A."/>
            <person name="Diaz R."/>
            <person name="Mora Y."/>
            <person name="Martinez-Batallar G."/>
            <person name="Salazar E."/>
            <person name="Vargas-Lagunas C."/>
            <person name="Encarnacion S."/>
            <person name="Girard L."/>
            <person name="Mora J."/>
        </authorList>
    </citation>
    <scope>NUCLEOTIDE SEQUENCE [LARGE SCALE GENOMIC DNA]</scope>
    <source>
        <strain evidence="1 3">CFNEI 73</strain>
        <plasmid evidence="1 3">C</plasmid>
    </source>
</reference>
<dbReference type="AlphaFoldDB" id="A0A1L3LUS9"/>
<dbReference type="KEGG" id="same:SAMCFNEI73_pC0079"/>
<gene>
    <name evidence="2" type="ORF">EV184_102331</name>
    <name evidence="1" type="ORF">SAMCFNEI73_pC0079</name>
</gene>
<accession>A0A1L3LUS9</accession>
<evidence type="ECO:0000313" key="3">
    <source>
        <dbReference type="Proteomes" id="UP000182306"/>
    </source>
</evidence>
<dbReference type="Proteomes" id="UP000182306">
    <property type="component" value="Plasmid C"/>
</dbReference>
<evidence type="ECO:0000313" key="1">
    <source>
        <dbReference type="EMBL" id="APG93803.1"/>
    </source>
</evidence>
<organism evidence="1 3">
    <name type="scientific">Sinorhizobium americanum</name>
    <dbReference type="NCBI Taxonomy" id="194963"/>
    <lineage>
        <taxon>Bacteria</taxon>
        <taxon>Pseudomonadati</taxon>
        <taxon>Pseudomonadota</taxon>
        <taxon>Alphaproteobacteria</taxon>
        <taxon>Hyphomicrobiales</taxon>
        <taxon>Rhizobiaceae</taxon>
        <taxon>Sinorhizobium/Ensifer group</taxon>
        <taxon>Sinorhizobium</taxon>
    </lineage>
</organism>
<name>A0A1L3LUS9_9HYPH</name>